<keyword evidence="5" id="KW-1185">Reference proteome</keyword>
<dbReference type="SUPFAM" id="SSF48208">
    <property type="entry name" value="Six-hairpin glycosidases"/>
    <property type="match status" value="1"/>
</dbReference>
<dbReference type="InterPro" id="IPR049174">
    <property type="entry name" value="Beta-AFase-like"/>
</dbReference>
<gene>
    <name evidence="4" type="ORF">V8P97_05685</name>
</gene>
<dbReference type="PANTHER" id="PTHR43465:SF2">
    <property type="entry name" value="DUF1680 DOMAIN PROTEIN (AFU_ORTHOLOGUE AFUA_1G08910)"/>
    <property type="match status" value="1"/>
</dbReference>
<dbReference type="PANTHER" id="PTHR43465">
    <property type="entry name" value="DUF1680 DOMAIN PROTEIN (AFU_ORTHOLOGUE AFUA_1G08910)"/>
    <property type="match status" value="1"/>
</dbReference>
<accession>A0ABU8ZPQ8</accession>
<feature type="domain" description="Non-reducing end beta-L-arabinofuranosidase-like GH127 middle" evidence="2">
    <location>
        <begin position="477"/>
        <end position="589"/>
    </location>
</feature>
<evidence type="ECO:0000259" key="2">
    <source>
        <dbReference type="Pfam" id="PF20736"/>
    </source>
</evidence>
<dbReference type="Proteomes" id="UP001373159">
    <property type="component" value="Unassembled WGS sequence"/>
</dbReference>
<name>A0ABU8ZPQ8_9BIFI</name>
<dbReference type="InterPro" id="IPR008928">
    <property type="entry name" value="6-hairpin_glycosidase_sf"/>
</dbReference>
<dbReference type="InterPro" id="IPR049046">
    <property type="entry name" value="Beta-AFase-like_GH127_middle"/>
</dbReference>
<dbReference type="Pfam" id="PF20736">
    <property type="entry name" value="Glyco_hydro127M"/>
    <property type="match status" value="1"/>
</dbReference>
<dbReference type="Pfam" id="PF20737">
    <property type="entry name" value="Glyco_hydro127C"/>
    <property type="match status" value="1"/>
</dbReference>
<feature type="domain" description="Non-reducing end beta-L-arabinofuranosidase-like GH127 catalytic" evidence="1">
    <location>
        <begin position="16"/>
        <end position="466"/>
    </location>
</feature>
<dbReference type="Pfam" id="PF07944">
    <property type="entry name" value="Beta-AFase-like_GH127_cat"/>
    <property type="match status" value="1"/>
</dbReference>
<dbReference type="EMBL" id="JBANBB010000001">
    <property type="protein sequence ID" value="MEK0306950.1"/>
    <property type="molecule type" value="Genomic_DNA"/>
</dbReference>
<dbReference type="InterPro" id="IPR012878">
    <property type="entry name" value="Beta-AFase-like_GH127_cat"/>
</dbReference>
<dbReference type="InterPro" id="IPR049049">
    <property type="entry name" value="Beta-AFase-like_GH127_C"/>
</dbReference>
<evidence type="ECO:0000259" key="1">
    <source>
        <dbReference type="Pfam" id="PF07944"/>
    </source>
</evidence>
<organism evidence="4 5">
    <name type="scientific">Bifidobacterium favimelis</name>
    <dbReference type="NCBI Taxonomy" id="3122979"/>
    <lineage>
        <taxon>Bacteria</taxon>
        <taxon>Bacillati</taxon>
        <taxon>Actinomycetota</taxon>
        <taxon>Actinomycetes</taxon>
        <taxon>Bifidobacteriales</taxon>
        <taxon>Bifidobacteriaceae</taxon>
        <taxon>Bifidobacterium</taxon>
    </lineage>
</organism>
<proteinExistence type="predicted"/>
<evidence type="ECO:0000313" key="4">
    <source>
        <dbReference type="EMBL" id="MEK0306950.1"/>
    </source>
</evidence>
<evidence type="ECO:0000313" key="5">
    <source>
        <dbReference type="Proteomes" id="UP001373159"/>
    </source>
</evidence>
<reference evidence="4 5" key="1">
    <citation type="submission" date="2024-02" db="EMBL/GenBank/DDBJ databases">
        <title>Bifidobacterium honeyensis sp. nov., isolated from the comb honey.</title>
        <authorList>
            <person name="Liu W."/>
            <person name="Li Y."/>
        </authorList>
    </citation>
    <scope>NUCLEOTIDE SEQUENCE [LARGE SCALE GENOMIC DNA]</scope>
    <source>
        <strain evidence="4 5">IMAU50988</strain>
    </source>
</reference>
<comment type="caution">
    <text evidence="4">The sequence shown here is derived from an EMBL/GenBank/DDBJ whole genome shotgun (WGS) entry which is preliminary data.</text>
</comment>
<protein>
    <submittedName>
        <fullName evidence="4">Beta-L-arabinofuranosidase domain-containing protein</fullName>
    </submittedName>
</protein>
<evidence type="ECO:0000259" key="3">
    <source>
        <dbReference type="Pfam" id="PF20737"/>
    </source>
</evidence>
<feature type="domain" description="Non-reducing end beta-L-arabinofuranosidase-like GH127 C-terminal" evidence="3">
    <location>
        <begin position="591"/>
        <end position="735"/>
    </location>
</feature>
<dbReference type="RefSeq" id="WP_340469784.1">
    <property type="nucleotide sequence ID" value="NZ_JBANBB010000001.1"/>
</dbReference>
<sequence>MGSVCSRPIGIRSASVDDAFWSAEQELVRTAVLPYQWKALNDQVPGAAPSYCMHNFRAAAAQNRRLSAQASKDGRGNAPTYTNRGFNCLPEDPSHPDPDKFYGYVFQDTDFSKWVEAVGYSLAHHPDEELERTADEAIETVCAAQLENGYLDTYYILNGMDRHFTDLKDHHELYCMGHLIEGAIAYYEGTGKTRLLHAAERFADYVASVFGPEPGRLHGYPGHEIAEMALVRLYETTGVRRYLDLASYFINQRGTEPLYFEQEDRERAEHDGVEYQPDTDWPRPYAYYQAHEPVADQRQAVGHAVRAGYLYAGAADVARLTGDGALDEAVHALWRDIVDRKLYITGGVGANADSESHSYAYDLPNDTGYCETCASVALVFFARRMLELDPRAEYGDVMELALYNNVLDGMALDGKSFFYGNPLEVRPQTRRNHDPRYSYVPIVRKKWFGCACCPPNLARLVESVQDYAYTVGEDGATVFTHLYIGGQVSLDLAGGPLTLCMHSDLPWSGGACATVRLGAGGGGGSLTARECTLAFRLPAWAGGEAAADCVKVHRSCADDAPITKRVSQGYLYLSGPWRDGDGIDFDFDMPVRAMAANPLVSQDAGRVALVRGPIVFCAEERDNGANLHLLHLDGRALLTDGRGIDKAHGGQVEVEPFTFMAGSAPDDPGAAGHVDQVSRPMVRLRVPAWRQSDSQAETRPLYEPWGPVVHEPATALLIPYFAWSNRGENEMRVFLDVG</sequence>